<comment type="caution">
    <text evidence="1">The sequence shown here is derived from an EMBL/GenBank/DDBJ whole genome shotgun (WGS) entry which is preliminary data.</text>
</comment>
<reference evidence="1" key="1">
    <citation type="submission" date="2022-03" db="EMBL/GenBank/DDBJ databases">
        <title>Draft genome sequence of Aduncisulcus paluster, a free-living microaerophilic Fornicata.</title>
        <authorList>
            <person name="Yuyama I."/>
            <person name="Kume K."/>
            <person name="Tamura T."/>
            <person name="Inagaki Y."/>
            <person name="Hashimoto T."/>
        </authorList>
    </citation>
    <scope>NUCLEOTIDE SEQUENCE</scope>
    <source>
        <strain evidence="1">NY0171</strain>
    </source>
</reference>
<accession>A0ABQ5K459</accession>
<protein>
    <submittedName>
        <fullName evidence="1">Uncharacterized protein</fullName>
    </submittedName>
</protein>
<sequence>MPCSDNKASHTLPYISGETRLATWVTLGEPCLLKTLFLAAGVQEPVSADDLRAELDKKFGESSTGILRCSGKIILIDFGPI</sequence>
<organism evidence="1 2">
    <name type="scientific">Aduncisulcus paluster</name>
    <dbReference type="NCBI Taxonomy" id="2918883"/>
    <lineage>
        <taxon>Eukaryota</taxon>
        <taxon>Metamonada</taxon>
        <taxon>Carpediemonas-like organisms</taxon>
        <taxon>Aduncisulcus</taxon>
    </lineage>
</organism>
<name>A0ABQ5K459_9EUKA</name>
<dbReference type="Proteomes" id="UP001057375">
    <property type="component" value="Unassembled WGS sequence"/>
</dbReference>
<keyword evidence="2" id="KW-1185">Reference proteome</keyword>
<dbReference type="EMBL" id="BQXS01012492">
    <property type="protein sequence ID" value="GKT23934.1"/>
    <property type="molecule type" value="Genomic_DNA"/>
</dbReference>
<evidence type="ECO:0000313" key="2">
    <source>
        <dbReference type="Proteomes" id="UP001057375"/>
    </source>
</evidence>
<proteinExistence type="predicted"/>
<evidence type="ECO:0000313" key="1">
    <source>
        <dbReference type="EMBL" id="GKT23934.1"/>
    </source>
</evidence>
<gene>
    <name evidence="1" type="ORF">ADUPG1_012588</name>
</gene>